<name>G0SCN3_CHATD</name>
<protein>
    <submittedName>
        <fullName evidence="2">Uncharacterized protein</fullName>
    </submittedName>
</protein>
<evidence type="ECO:0000313" key="2">
    <source>
        <dbReference type="EMBL" id="EGS19159.1"/>
    </source>
</evidence>
<gene>
    <name evidence="2" type="ORF">CTHT_0057840</name>
</gene>
<organism evidence="3">
    <name type="scientific">Chaetomium thermophilum (strain DSM 1495 / CBS 144.50 / IMI 039719)</name>
    <name type="common">Thermochaetoides thermophila</name>
    <dbReference type="NCBI Taxonomy" id="759272"/>
    <lineage>
        <taxon>Eukaryota</taxon>
        <taxon>Fungi</taxon>
        <taxon>Dikarya</taxon>
        <taxon>Ascomycota</taxon>
        <taxon>Pezizomycotina</taxon>
        <taxon>Sordariomycetes</taxon>
        <taxon>Sordariomycetidae</taxon>
        <taxon>Sordariales</taxon>
        <taxon>Chaetomiaceae</taxon>
        <taxon>Thermochaetoides</taxon>
    </lineage>
</organism>
<keyword evidence="3" id="KW-1185">Reference proteome</keyword>
<dbReference type="Proteomes" id="UP000008066">
    <property type="component" value="Unassembled WGS sequence"/>
</dbReference>
<dbReference type="KEGG" id="cthr:CTHT_0057840"/>
<dbReference type="AlphaFoldDB" id="G0SCN3"/>
<evidence type="ECO:0000256" key="1">
    <source>
        <dbReference type="SAM" id="MobiDB-lite"/>
    </source>
</evidence>
<dbReference type="EMBL" id="GL988045">
    <property type="protein sequence ID" value="EGS19159.1"/>
    <property type="molecule type" value="Genomic_DNA"/>
</dbReference>
<sequence>MCLFKICITVRPKCRHKQHRSRRHSSHRHPDLSGRDRCYERSYRDWEDEKEVVEHDEGNDSGIEIIQEQECLLEEARAKRYQRRSKYTDSDKKRDRKHEKRVTWEDEEYADEKPAQRGTPGLPAANSGIARLEGNWNNRNSGYSGNRCTCCGHCSYYRTSYVAPDTRPSWPGIPELDDPREPLPATRPPPPYTSSH</sequence>
<evidence type="ECO:0000313" key="3">
    <source>
        <dbReference type="Proteomes" id="UP000008066"/>
    </source>
</evidence>
<reference evidence="2 3" key="1">
    <citation type="journal article" date="2011" name="Cell">
        <title>Insight into structure and assembly of the nuclear pore complex by utilizing the genome of a eukaryotic thermophile.</title>
        <authorList>
            <person name="Amlacher S."/>
            <person name="Sarges P."/>
            <person name="Flemming D."/>
            <person name="van Noort V."/>
            <person name="Kunze R."/>
            <person name="Devos D.P."/>
            <person name="Arumugam M."/>
            <person name="Bork P."/>
            <person name="Hurt E."/>
        </authorList>
    </citation>
    <scope>NUCLEOTIDE SEQUENCE [LARGE SCALE GENOMIC DNA]</scope>
    <source>
        <strain evidence="3">DSM 1495 / CBS 144.50 / IMI 039719</strain>
    </source>
</reference>
<feature type="region of interest" description="Disordered" evidence="1">
    <location>
        <begin position="82"/>
        <end position="126"/>
    </location>
</feature>
<proteinExistence type="predicted"/>
<dbReference type="GeneID" id="18259822"/>
<feature type="compositionally biased region" description="Pro residues" evidence="1">
    <location>
        <begin position="185"/>
        <end position="196"/>
    </location>
</feature>
<dbReference type="RefSeq" id="XP_006696104.1">
    <property type="nucleotide sequence ID" value="XM_006696041.1"/>
</dbReference>
<accession>G0SCN3</accession>
<feature type="region of interest" description="Disordered" evidence="1">
    <location>
        <begin position="165"/>
        <end position="196"/>
    </location>
</feature>
<dbReference type="HOGENOM" id="CLU_1390064_0_0_1"/>